<evidence type="ECO:0000313" key="2">
    <source>
        <dbReference type="EMBL" id="CAK5270583.1"/>
    </source>
</evidence>
<sequence>MSARRSSTRAARGVARDLIATPASLHLSLLTQPQRLAARFAMQLARSTASSSSLSIPSLASSSTSTSPPSSGFSYDAPSTPTTPSVPSARHDQIRKESGTRAARGVVVPVGGSSISEEMWRSPKCSSALAPEECAQWDGLAKQQKRGTQWDGLAKQRKRKHERRYPGYVFRPQRAGQPNSKRVRDEGGARSGGAGGRKQHQRRDVGKPQVLEFVVRSMPPAQEHRPPYMKVEVPSIFASATPTSFGSAPRSPLDLPLEPVAPQQQRPMSPTLLVPMLGCNATLALQDSCAQSGFQPQAVSAQFSDRLRASGFLRSIFADPTPDPFANFVESHNSLAACFDPMPSCGDYPSAWGFSSPRAGQSPHSSDIRLWGDTDILRAVRQLATPEQIAGHNAASRRGALQGTLTGSPSPAPAVLSPAGLIVIAPALSIEVERRGLEYDMSQWKGGGARLIERHEEQQLTSWKHMVPGPGSMDNHR</sequence>
<dbReference type="EMBL" id="CAVNYO010000168">
    <property type="protein sequence ID" value="CAK5270583.1"/>
    <property type="molecule type" value="Genomic_DNA"/>
</dbReference>
<feature type="compositionally biased region" description="Low complexity" evidence="1">
    <location>
        <begin position="78"/>
        <end position="88"/>
    </location>
</feature>
<evidence type="ECO:0000256" key="1">
    <source>
        <dbReference type="SAM" id="MobiDB-lite"/>
    </source>
</evidence>
<accession>A0AAD2H6V5</accession>
<comment type="caution">
    <text evidence="2">The sequence shown here is derived from an EMBL/GenBank/DDBJ whole genome shotgun (WGS) entry which is preliminary data.</text>
</comment>
<name>A0AAD2H6V5_9AGAR</name>
<dbReference type="InterPro" id="IPR036910">
    <property type="entry name" value="HMG_box_dom_sf"/>
</dbReference>
<dbReference type="Gene3D" id="1.10.30.10">
    <property type="entry name" value="High mobility group box domain"/>
    <property type="match status" value="1"/>
</dbReference>
<organism evidence="2 3">
    <name type="scientific">Mycena citricolor</name>
    <dbReference type="NCBI Taxonomy" id="2018698"/>
    <lineage>
        <taxon>Eukaryota</taxon>
        <taxon>Fungi</taxon>
        <taxon>Dikarya</taxon>
        <taxon>Basidiomycota</taxon>
        <taxon>Agaricomycotina</taxon>
        <taxon>Agaricomycetes</taxon>
        <taxon>Agaricomycetidae</taxon>
        <taxon>Agaricales</taxon>
        <taxon>Marasmiineae</taxon>
        <taxon>Mycenaceae</taxon>
        <taxon>Mycena</taxon>
    </lineage>
</organism>
<dbReference type="AlphaFoldDB" id="A0AAD2H6V5"/>
<feature type="compositionally biased region" description="Low complexity" evidence="1">
    <location>
        <begin position="52"/>
        <end position="71"/>
    </location>
</feature>
<protein>
    <submittedName>
        <fullName evidence="2">Uncharacterized protein</fullName>
    </submittedName>
</protein>
<keyword evidence="3" id="KW-1185">Reference proteome</keyword>
<dbReference type="Proteomes" id="UP001295794">
    <property type="component" value="Unassembled WGS sequence"/>
</dbReference>
<reference evidence="2" key="1">
    <citation type="submission" date="2023-11" db="EMBL/GenBank/DDBJ databases">
        <authorList>
            <person name="De Vega J J."/>
            <person name="De Vega J J."/>
        </authorList>
    </citation>
    <scope>NUCLEOTIDE SEQUENCE</scope>
</reference>
<gene>
    <name evidence="2" type="ORF">MYCIT1_LOCUS15113</name>
</gene>
<feature type="compositionally biased region" description="Basic and acidic residues" evidence="1">
    <location>
        <begin position="89"/>
        <end position="99"/>
    </location>
</feature>
<feature type="region of interest" description="Disordered" evidence="1">
    <location>
        <begin position="141"/>
        <end position="209"/>
    </location>
</feature>
<feature type="region of interest" description="Disordered" evidence="1">
    <location>
        <begin position="52"/>
        <end position="104"/>
    </location>
</feature>
<proteinExistence type="predicted"/>
<evidence type="ECO:0000313" key="3">
    <source>
        <dbReference type="Proteomes" id="UP001295794"/>
    </source>
</evidence>